<dbReference type="AlphaFoldDB" id="A0AAP2GRR2"/>
<sequence>MQKLRKKTAPSRQASYLKHNEVKLIQGGRAYFELLEQMIDEAKESIHLQTYIFDEDTTGSAVGEALIRAAERGVKVYMLVDGYGSQQLSAAFIKRFKDAGIFFRKFQPMFKSRRFYLGRRLHHKVVVVDSLRSLVGGLNISDRYNDMPDAPAWLDWALYAEGEVAPALEDVCKSRLRLRRNKVMILNKVASVTRECFVGVRVNDWLRRKRQIYKTYLRMFRDSSSYLIIMSAYFLPGRKFRKKIAEAAARGVKVKVVLTGNADVYLIKYAERYIYRWMFRNGIEVYEYQKSVLHGKIAVCDSRSMTVGSFNVNNLSAHASIELNLEVDDPAFALHVQQRLEHIIENDCIQITEETFNRKANLLVRAARRAAYEVFRFLFFLSTRQAG</sequence>
<dbReference type="Pfam" id="PF13091">
    <property type="entry name" value="PLDc_2"/>
    <property type="match status" value="2"/>
</dbReference>
<feature type="domain" description="PLD phosphodiesterase" evidence="1">
    <location>
        <begin position="289"/>
        <end position="316"/>
    </location>
</feature>
<dbReference type="PROSITE" id="PS50035">
    <property type="entry name" value="PLD"/>
    <property type="match status" value="2"/>
</dbReference>
<evidence type="ECO:0000313" key="3">
    <source>
        <dbReference type="Proteomes" id="UP001319200"/>
    </source>
</evidence>
<dbReference type="Gene3D" id="3.30.870.10">
    <property type="entry name" value="Endonuclease Chain A"/>
    <property type="match status" value="2"/>
</dbReference>
<organism evidence="2 3">
    <name type="scientific">Chryseosolibacter histidini</name>
    <dbReference type="NCBI Taxonomy" id="2782349"/>
    <lineage>
        <taxon>Bacteria</taxon>
        <taxon>Pseudomonadati</taxon>
        <taxon>Bacteroidota</taxon>
        <taxon>Cytophagia</taxon>
        <taxon>Cytophagales</taxon>
        <taxon>Chryseotaleaceae</taxon>
        <taxon>Chryseosolibacter</taxon>
    </lineage>
</organism>
<proteinExistence type="predicted"/>
<dbReference type="RefSeq" id="WP_254170152.1">
    <property type="nucleotide sequence ID" value="NZ_JAHESF010000074.1"/>
</dbReference>
<evidence type="ECO:0000259" key="1">
    <source>
        <dbReference type="PROSITE" id="PS50035"/>
    </source>
</evidence>
<accession>A0AAP2GRR2</accession>
<dbReference type="EMBL" id="JAHESF010000074">
    <property type="protein sequence ID" value="MBT1701468.1"/>
    <property type="molecule type" value="Genomic_DNA"/>
</dbReference>
<dbReference type="GO" id="GO:0030572">
    <property type="term" value="F:phosphatidyltransferase activity"/>
    <property type="evidence" value="ECO:0007669"/>
    <property type="project" value="UniProtKB-ARBA"/>
</dbReference>
<dbReference type="SMART" id="SM00155">
    <property type="entry name" value="PLDc"/>
    <property type="match status" value="2"/>
</dbReference>
<gene>
    <name evidence="2" type="ORF">KK083_31535</name>
</gene>
<evidence type="ECO:0000313" key="2">
    <source>
        <dbReference type="EMBL" id="MBT1701468.1"/>
    </source>
</evidence>
<reference evidence="2 3" key="1">
    <citation type="submission" date="2021-05" db="EMBL/GenBank/DDBJ databases">
        <title>A Polyphasic approach of four new species of the genus Ohtaekwangia: Ohtaekwangia histidinii sp. nov., Ohtaekwangia cretensis sp. nov., Ohtaekwangia indiensis sp. nov., Ohtaekwangia reichenbachii sp. nov. from diverse environment.</title>
        <authorList>
            <person name="Octaviana S."/>
        </authorList>
    </citation>
    <scope>NUCLEOTIDE SEQUENCE [LARGE SCALE GENOMIC DNA]</scope>
    <source>
        <strain evidence="2 3">PWU4</strain>
    </source>
</reference>
<dbReference type="InterPro" id="IPR025202">
    <property type="entry name" value="PLD-like_dom"/>
</dbReference>
<dbReference type="InterPro" id="IPR001736">
    <property type="entry name" value="PLipase_D/transphosphatidylase"/>
</dbReference>
<dbReference type="PANTHER" id="PTHR21248">
    <property type="entry name" value="CARDIOLIPIN SYNTHASE"/>
    <property type="match status" value="1"/>
</dbReference>
<keyword evidence="3" id="KW-1185">Reference proteome</keyword>
<name>A0AAP2GRR2_9BACT</name>
<feature type="domain" description="PLD phosphodiesterase" evidence="1">
    <location>
        <begin position="117"/>
        <end position="144"/>
    </location>
</feature>
<dbReference type="PANTHER" id="PTHR21248:SF22">
    <property type="entry name" value="PHOSPHOLIPASE D"/>
    <property type="match status" value="1"/>
</dbReference>
<dbReference type="GO" id="GO:0032049">
    <property type="term" value="P:cardiolipin biosynthetic process"/>
    <property type="evidence" value="ECO:0007669"/>
    <property type="project" value="UniProtKB-ARBA"/>
</dbReference>
<dbReference type="Proteomes" id="UP001319200">
    <property type="component" value="Unassembled WGS sequence"/>
</dbReference>
<dbReference type="SUPFAM" id="SSF56024">
    <property type="entry name" value="Phospholipase D/nuclease"/>
    <property type="match status" value="2"/>
</dbReference>
<dbReference type="CDD" id="cd09110">
    <property type="entry name" value="PLDc_CLS_1"/>
    <property type="match status" value="1"/>
</dbReference>
<comment type="caution">
    <text evidence="2">The sequence shown here is derived from an EMBL/GenBank/DDBJ whole genome shotgun (WGS) entry which is preliminary data.</text>
</comment>
<protein>
    <recommendedName>
        <fullName evidence="1">PLD phosphodiesterase domain-containing protein</fullName>
    </recommendedName>
</protein>